<evidence type="ECO:0000313" key="2">
    <source>
        <dbReference type="Proteomes" id="UP001432027"/>
    </source>
</evidence>
<dbReference type="CDD" id="cd00257">
    <property type="entry name" value="beta-trefoil_FSCN-like"/>
    <property type="match status" value="1"/>
</dbReference>
<dbReference type="PANTHER" id="PTHR33351:SF1">
    <property type="entry name" value="IG-LIKE DOMAIN-CONTAINING PROTEIN-RELATED"/>
    <property type="match status" value="1"/>
</dbReference>
<dbReference type="Gene3D" id="2.80.10.50">
    <property type="match status" value="1"/>
</dbReference>
<dbReference type="AlphaFoldDB" id="A0AAV5T3I8"/>
<protein>
    <submittedName>
        <fullName evidence="1">Uncharacterized protein</fullName>
    </submittedName>
</protein>
<accession>A0AAV5T3I8</accession>
<feature type="non-terminal residue" evidence="1">
    <location>
        <position position="1"/>
    </location>
</feature>
<dbReference type="GO" id="GO:0051015">
    <property type="term" value="F:actin filament binding"/>
    <property type="evidence" value="ECO:0007669"/>
    <property type="project" value="TreeGrafter"/>
</dbReference>
<reference evidence="1" key="1">
    <citation type="submission" date="2023-10" db="EMBL/GenBank/DDBJ databases">
        <title>Genome assembly of Pristionchus species.</title>
        <authorList>
            <person name="Yoshida K."/>
            <person name="Sommer R.J."/>
        </authorList>
    </citation>
    <scope>NUCLEOTIDE SEQUENCE</scope>
    <source>
        <strain evidence="1">RS0144</strain>
    </source>
</reference>
<keyword evidence="2" id="KW-1185">Reference proteome</keyword>
<dbReference type="Proteomes" id="UP001432027">
    <property type="component" value="Unassembled WGS sequence"/>
</dbReference>
<dbReference type="InterPro" id="IPR008999">
    <property type="entry name" value="Actin-crosslinking"/>
</dbReference>
<organism evidence="1 2">
    <name type="scientific">Pristionchus entomophagus</name>
    <dbReference type="NCBI Taxonomy" id="358040"/>
    <lineage>
        <taxon>Eukaryota</taxon>
        <taxon>Metazoa</taxon>
        <taxon>Ecdysozoa</taxon>
        <taxon>Nematoda</taxon>
        <taxon>Chromadorea</taxon>
        <taxon>Rhabditida</taxon>
        <taxon>Rhabditina</taxon>
        <taxon>Diplogasteromorpha</taxon>
        <taxon>Diplogasteroidea</taxon>
        <taxon>Neodiplogasteridae</taxon>
        <taxon>Pristionchus</taxon>
    </lineage>
</organism>
<dbReference type="PANTHER" id="PTHR33351">
    <property type="entry name" value="HISACTOPHILIN-1-RELATED"/>
    <property type="match status" value="1"/>
</dbReference>
<sequence>PKIPFEITAEIAGNRSLKSVHCTYLRAWRGSRNDGLTVDMAPHCRGAEHWSIQDLHGKVALKSAHSDLYLRALSNGSVHLNNKQQEAMESEMWKPFKNQDGSWSLQSFNGQWLGADEIGRV</sequence>
<dbReference type="GO" id="GO:0015629">
    <property type="term" value="C:actin cytoskeleton"/>
    <property type="evidence" value="ECO:0007669"/>
    <property type="project" value="TreeGrafter"/>
</dbReference>
<dbReference type="GO" id="GO:0030041">
    <property type="term" value="P:actin filament polymerization"/>
    <property type="evidence" value="ECO:0007669"/>
    <property type="project" value="TreeGrafter"/>
</dbReference>
<evidence type="ECO:0000313" key="1">
    <source>
        <dbReference type="EMBL" id="GMS90076.1"/>
    </source>
</evidence>
<dbReference type="InterPro" id="IPR052883">
    <property type="entry name" value="Hisactophilin"/>
</dbReference>
<dbReference type="SUPFAM" id="SSF50405">
    <property type="entry name" value="Actin-crosslinking proteins"/>
    <property type="match status" value="1"/>
</dbReference>
<comment type="caution">
    <text evidence="1">The sequence shown here is derived from an EMBL/GenBank/DDBJ whole genome shotgun (WGS) entry which is preliminary data.</text>
</comment>
<proteinExistence type="predicted"/>
<dbReference type="EMBL" id="BTSX01000003">
    <property type="protein sequence ID" value="GMS90076.1"/>
    <property type="molecule type" value="Genomic_DNA"/>
</dbReference>
<name>A0AAV5T3I8_9BILA</name>
<gene>
    <name evidence="1" type="ORF">PENTCL1PPCAC_12251</name>
</gene>
<feature type="non-terminal residue" evidence="1">
    <location>
        <position position="121"/>
    </location>
</feature>